<feature type="domain" description="EF-hand" evidence="6">
    <location>
        <begin position="58"/>
        <end position="93"/>
    </location>
</feature>
<evidence type="ECO:0000256" key="1">
    <source>
        <dbReference type="ARBA" id="ARBA00004496"/>
    </source>
</evidence>
<feature type="domain" description="EF-hand" evidence="6">
    <location>
        <begin position="126"/>
        <end position="161"/>
    </location>
</feature>
<keyword evidence="5" id="KW-0106">Calcium</keyword>
<dbReference type="PANTHER" id="PTHR46212:SF3">
    <property type="entry name" value="GH27120P"/>
    <property type="match status" value="1"/>
</dbReference>
<protein>
    <recommendedName>
        <fullName evidence="6">EF-hand domain-containing protein</fullName>
    </recommendedName>
</protein>
<dbReference type="InterPro" id="IPR011992">
    <property type="entry name" value="EF-hand-dom_pair"/>
</dbReference>
<keyword evidence="3" id="KW-0479">Metal-binding</keyword>
<dbReference type="EMBL" id="BQXS01010814">
    <property type="protein sequence ID" value="GKT34459.1"/>
    <property type="molecule type" value="Genomic_DNA"/>
</dbReference>
<dbReference type="PANTHER" id="PTHR46212">
    <property type="entry name" value="PEFLIN"/>
    <property type="match status" value="1"/>
</dbReference>
<dbReference type="Gene3D" id="1.10.238.10">
    <property type="entry name" value="EF-hand"/>
    <property type="match status" value="1"/>
</dbReference>
<organism evidence="7 8">
    <name type="scientific">Aduncisulcus paluster</name>
    <dbReference type="NCBI Taxonomy" id="2918883"/>
    <lineage>
        <taxon>Eukaryota</taxon>
        <taxon>Metamonada</taxon>
        <taxon>Carpediemonas-like organisms</taxon>
        <taxon>Aduncisulcus</taxon>
    </lineage>
</organism>
<dbReference type="PROSITE" id="PS00018">
    <property type="entry name" value="EF_HAND_1"/>
    <property type="match status" value="1"/>
</dbReference>
<keyword evidence="2" id="KW-0963">Cytoplasm</keyword>
<name>A0ABQ5KPM1_9EUKA</name>
<dbReference type="PROSITE" id="PS50222">
    <property type="entry name" value="EF_HAND_2"/>
    <property type="match status" value="2"/>
</dbReference>
<comment type="subcellular location">
    <subcellularLocation>
        <location evidence="1">Cytoplasm</location>
    </subcellularLocation>
</comment>
<keyword evidence="4" id="KW-0677">Repeat</keyword>
<evidence type="ECO:0000313" key="7">
    <source>
        <dbReference type="EMBL" id="GKT34459.1"/>
    </source>
</evidence>
<dbReference type="Pfam" id="PF13499">
    <property type="entry name" value="EF-hand_7"/>
    <property type="match status" value="1"/>
</dbReference>
<proteinExistence type="predicted"/>
<evidence type="ECO:0000256" key="3">
    <source>
        <dbReference type="ARBA" id="ARBA00022723"/>
    </source>
</evidence>
<evidence type="ECO:0000256" key="2">
    <source>
        <dbReference type="ARBA" id="ARBA00022490"/>
    </source>
</evidence>
<sequence length="227" mass="25629">MTKDKTKKYNPRDAVCPAHLSSTGTTQKYVLPAQTSGTYKAFTSSHWLSRTYGTYLKRSAQSIAAKFSQLDLDRSGKLTPQELVPVFSMGSGYIVPLRTVEKLARMFDYGDSKGLITFQEFAALDAYVTSLRNAFCACDREKTGSISFQEVESCFRVQGFKLSEFLLQSLKIGWDREKTGRISYISYMDMAATLGLCRTVLNQFDPRRTGKIRLNFDELVICMLGFK</sequence>
<evidence type="ECO:0000256" key="4">
    <source>
        <dbReference type="ARBA" id="ARBA00022737"/>
    </source>
</evidence>
<evidence type="ECO:0000313" key="8">
    <source>
        <dbReference type="Proteomes" id="UP001057375"/>
    </source>
</evidence>
<dbReference type="InterPro" id="IPR051426">
    <property type="entry name" value="Peflin/Sorcin_CaBP"/>
</dbReference>
<dbReference type="InterPro" id="IPR002048">
    <property type="entry name" value="EF_hand_dom"/>
</dbReference>
<keyword evidence="8" id="KW-1185">Reference proteome</keyword>
<dbReference type="Proteomes" id="UP001057375">
    <property type="component" value="Unassembled WGS sequence"/>
</dbReference>
<gene>
    <name evidence="7" type="ORF">ADUPG1_007810</name>
</gene>
<dbReference type="SUPFAM" id="SSF47473">
    <property type="entry name" value="EF-hand"/>
    <property type="match status" value="1"/>
</dbReference>
<comment type="caution">
    <text evidence="7">The sequence shown here is derived from an EMBL/GenBank/DDBJ whole genome shotgun (WGS) entry which is preliminary data.</text>
</comment>
<dbReference type="InterPro" id="IPR018247">
    <property type="entry name" value="EF_Hand_1_Ca_BS"/>
</dbReference>
<accession>A0ABQ5KPM1</accession>
<evidence type="ECO:0000259" key="6">
    <source>
        <dbReference type="PROSITE" id="PS50222"/>
    </source>
</evidence>
<reference evidence="7" key="1">
    <citation type="submission" date="2022-03" db="EMBL/GenBank/DDBJ databases">
        <title>Draft genome sequence of Aduncisulcus paluster, a free-living microaerophilic Fornicata.</title>
        <authorList>
            <person name="Yuyama I."/>
            <person name="Kume K."/>
            <person name="Tamura T."/>
            <person name="Inagaki Y."/>
            <person name="Hashimoto T."/>
        </authorList>
    </citation>
    <scope>NUCLEOTIDE SEQUENCE</scope>
    <source>
        <strain evidence="7">NY0171</strain>
    </source>
</reference>
<evidence type="ECO:0000256" key="5">
    <source>
        <dbReference type="ARBA" id="ARBA00022837"/>
    </source>
</evidence>